<sequence>MDWDNLRYFLELSRSGRLAVAARRLGVDHTTVSRRVQALETAVGQPLFVREAGGHVLTEAGRRLLPQAEVMESACLAIEPQPGAAALDDRLSGLVRIGATEGFGTRVLAPALAAFGQRHPHVAVDLLAVPRLVSLSRREADIVVTLERPARGPYVLTRLTDYALRAYASPGYLAAHAPIKGVDDLRRHAFVGYVDDLLFSRELHFLDDLCRPERFALRSTSVLAQHEAAANGAGVAILPAFLADGDARLVPVLPAQTRVIRTFWMTMPEEIRHLARMRAVWEFLKGTVEGQRGRLLAEG</sequence>
<keyword evidence="6" id="KW-1185">Reference proteome</keyword>
<dbReference type="InterPro" id="IPR058163">
    <property type="entry name" value="LysR-type_TF_proteobact-type"/>
</dbReference>
<evidence type="ECO:0000256" key="2">
    <source>
        <dbReference type="ARBA" id="ARBA00023015"/>
    </source>
</evidence>
<comment type="similarity">
    <text evidence="1">Belongs to the LysR transcriptional regulatory family.</text>
</comment>
<proteinExistence type="inferred from homology"/>
<reference evidence="7" key="1">
    <citation type="journal article" date="1993" name="Annu. Rev. Microbiol.">
        <title>Molecular biology of the LysR family of transcriptional regulators.</title>
        <authorList>
            <person name="Schell M.A."/>
        </authorList>
    </citation>
    <scope>NUCLEOTIDE SEQUENCE</scope>
</reference>
<reference evidence="7" key="3">
    <citation type="journal article" date="2008" name="Microbiology">
        <title>Structure and function of the LysR-type transcriptional regulator (LTTR) family proteins.</title>
        <authorList>
            <person name="Maddocks S.E."/>
            <person name="Oyston P.C.F."/>
        </authorList>
    </citation>
    <scope>NUCLEOTIDE SEQUENCE</scope>
</reference>
<evidence type="ECO:0000313" key="7">
    <source>
        <dbReference type="RefSeq" id="WP_028312902.1"/>
    </source>
</evidence>
<dbReference type="Proteomes" id="UP000675920">
    <property type="component" value="Unplaced"/>
</dbReference>
<dbReference type="GO" id="GO:0043565">
    <property type="term" value="F:sequence-specific DNA binding"/>
    <property type="evidence" value="ECO:0007669"/>
    <property type="project" value="TreeGrafter"/>
</dbReference>
<dbReference type="AlphaFoldDB" id="A0A8B6X7S2"/>
<dbReference type="Pfam" id="PF00126">
    <property type="entry name" value="HTH_1"/>
    <property type="match status" value="1"/>
</dbReference>
<dbReference type="Gene3D" id="3.40.190.290">
    <property type="match status" value="1"/>
</dbReference>
<dbReference type="InterPro" id="IPR000847">
    <property type="entry name" value="LysR_HTH_N"/>
</dbReference>
<dbReference type="PANTHER" id="PTHR30537:SF3">
    <property type="entry name" value="TRANSCRIPTIONAL REGULATORY PROTEIN"/>
    <property type="match status" value="1"/>
</dbReference>
<protein>
    <submittedName>
        <fullName evidence="7">LysR family transcriptional regulator</fullName>
    </submittedName>
</protein>
<dbReference type="InterPro" id="IPR036388">
    <property type="entry name" value="WH-like_DNA-bd_sf"/>
</dbReference>
<evidence type="ECO:0000313" key="6">
    <source>
        <dbReference type="Proteomes" id="UP000675920"/>
    </source>
</evidence>
<dbReference type="SUPFAM" id="SSF46785">
    <property type="entry name" value="Winged helix' DNA-binding domain"/>
    <property type="match status" value="1"/>
</dbReference>
<organism evidence="6 7">
    <name type="scientific">Derxia gummosa DSM 723</name>
    <dbReference type="NCBI Taxonomy" id="1121388"/>
    <lineage>
        <taxon>Bacteria</taxon>
        <taxon>Pseudomonadati</taxon>
        <taxon>Pseudomonadota</taxon>
        <taxon>Betaproteobacteria</taxon>
        <taxon>Burkholderiales</taxon>
        <taxon>Alcaligenaceae</taxon>
        <taxon>Derxia</taxon>
    </lineage>
</organism>
<dbReference type="Gene3D" id="1.10.10.10">
    <property type="entry name" value="Winged helix-like DNA-binding domain superfamily/Winged helix DNA-binding domain"/>
    <property type="match status" value="1"/>
</dbReference>
<dbReference type="InterPro" id="IPR005119">
    <property type="entry name" value="LysR_subst-bd"/>
</dbReference>
<keyword evidence="4" id="KW-0804">Transcription</keyword>
<dbReference type="GO" id="GO:0003700">
    <property type="term" value="F:DNA-binding transcription factor activity"/>
    <property type="evidence" value="ECO:0007669"/>
    <property type="project" value="InterPro"/>
</dbReference>
<keyword evidence="2" id="KW-0805">Transcription regulation</keyword>
<dbReference type="InterPro" id="IPR036390">
    <property type="entry name" value="WH_DNA-bd_sf"/>
</dbReference>
<dbReference type="Pfam" id="PF03466">
    <property type="entry name" value="LysR_substrate"/>
    <property type="match status" value="1"/>
</dbReference>
<keyword evidence="3" id="KW-0238">DNA-binding</keyword>
<dbReference type="OrthoDB" id="570111at2"/>
<reference evidence="7" key="2">
    <citation type="journal article" date="2005" name="FEMS Microbiol. Rev.">
        <title>The many faces of the helix-turn-helix domain: transcription regulation and beyond.</title>
        <authorList>
            <person name="Aravind L."/>
            <person name="Anantharaman V."/>
            <person name="Balaji S."/>
            <person name="Babu M.M."/>
            <person name="Iyer L.M."/>
        </authorList>
    </citation>
    <scope>NUCLEOTIDE SEQUENCE</scope>
</reference>
<evidence type="ECO:0000256" key="1">
    <source>
        <dbReference type="ARBA" id="ARBA00009437"/>
    </source>
</evidence>
<dbReference type="RefSeq" id="WP_028312902.1">
    <property type="nucleotide sequence ID" value="NZ_KI519499.1"/>
</dbReference>
<feature type="domain" description="HTH lysR-type" evidence="5">
    <location>
        <begin position="1"/>
        <end position="58"/>
    </location>
</feature>
<evidence type="ECO:0000256" key="4">
    <source>
        <dbReference type="ARBA" id="ARBA00023163"/>
    </source>
</evidence>
<dbReference type="PROSITE" id="PS50931">
    <property type="entry name" value="HTH_LYSR"/>
    <property type="match status" value="1"/>
</dbReference>
<accession>A0A8B6X7S2</accession>
<evidence type="ECO:0000256" key="3">
    <source>
        <dbReference type="ARBA" id="ARBA00023125"/>
    </source>
</evidence>
<name>A0A8B6X7S2_9BURK</name>
<evidence type="ECO:0000259" key="5">
    <source>
        <dbReference type="PROSITE" id="PS50931"/>
    </source>
</evidence>
<dbReference type="GO" id="GO:0006351">
    <property type="term" value="P:DNA-templated transcription"/>
    <property type="evidence" value="ECO:0007669"/>
    <property type="project" value="TreeGrafter"/>
</dbReference>
<dbReference type="PANTHER" id="PTHR30537">
    <property type="entry name" value="HTH-TYPE TRANSCRIPTIONAL REGULATOR"/>
    <property type="match status" value="1"/>
</dbReference>
<reference evidence="7" key="4">
    <citation type="submission" date="2025-08" db="UniProtKB">
        <authorList>
            <consortium name="RefSeq"/>
        </authorList>
    </citation>
    <scope>IDENTIFICATION</scope>
</reference>
<dbReference type="SUPFAM" id="SSF53850">
    <property type="entry name" value="Periplasmic binding protein-like II"/>
    <property type="match status" value="1"/>
</dbReference>